<dbReference type="PANTHER" id="PTHR13016">
    <property type="entry name" value="AMMECR1 HOMOLOG"/>
    <property type="match status" value="1"/>
</dbReference>
<dbReference type="InterPro" id="IPR023473">
    <property type="entry name" value="AMMECR1"/>
</dbReference>
<reference evidence="2" key="1">
    <citation type="submission" date="2016-10" db="EMBL/GenBank/DDBJ databases">
        <authorList>
            <person name="de Groot N.N."/>
        </authorList>
    </citation>
    <scope>NUCLEOTIDE SEQUENCE</scope>
</reference>
<dbReference type="Gene3D" id="3.30.1490.150">
    <property type="entry name" value="Hypothetical protein ph0010, domain 2"/>
    <property type="match status" value="1"/>
</dbReference>
<name>A0A1W1CLQ1_9ZZZZ</name>
<dbReference type="NCBIfam" id="TIGR04335">
    <property type="entry name" value="AmmeMemoSam_A"/>
    <property type="match status" value="1"/>
</dbReference>
<gene>
    <name evidence="2" type="ORF">MNB_SV-10-845</name>
</gene>
<accession>A0A1W1CLQ1</accession>
<dbReference type="InterPro" id="IPR002733">
    <property type="entry name" value="AMMECR1_domain"/>
</dbReference>
<dbReference type="AlphaFoldDB" id="A0A1W1CLQ1"/>
<dbReference type="InterPro" id="IPR027623">
    <property type="entry name" value="AmmeMemoSam_A"/>
</dbReference>
<sequence>MYDVLIGLAKAAILVALNQPENFDLEGALKQYPQLKENGAVFVTINKRANDQLRGCIGSLQAYRPLYKDVIANAQSAALHDPRFPPLTPEELKNIKIEVSVLSEPKVLHYSDIDDLKKKIVPMKDGIVLRHDGYQATYLPQVWEQLPDFDAFFSSLCMKAGLPGNCLDLHPEIQVYHVTKYEEK</sequence>
<dbReference type="InterPro" id="IPR027485">
    <property type="entry name" value="AMMECR1_N"/>
</dbReference>
<dbReference type="PANTHER" id="PTHR13016:SF0">
    <property type="entry name" value="AMME SYNDROME CANDIDATE GENE 1 PROTEIN"/>
    <property type="match status" value="1"/>
</dbReference>
<dbReference type="PROSITE" id="PS51112">
    <property type="entry name" value="AMMECR1"/>
    <property type="match status" value="1"/>
</dbReference>
<dbReference type="InterPro" id="IPR036071">
    <property type="entry name" value="AMMECR1_dom_sf"/>
</dbReference>
<evidence type="ECO:0000313" key="2">
    <source>
        <dbReference type="EMBL" id="SFV66627.1"/>
    </source>
</evidence>
<feature type="domain" description="AMMECR1" evidence="1">
    <location>
        <begin position="1"/>
        <end position="184"/>
    </location>
</feature>
<dbReference type="SUPFAM" id="SSF143447">
    <property type="entry name" value="AMMECR1-like"/>
    <property type="match status" value="1"/>
</dbReference>
<proteinExistence type="predicted"/>
<dbReference type="EMBL" id="FPHL01000044">
    <property type="protein sequence ID" value="SFV66627.1"/>
    <property type="molecule type" value="Genomic_DNA"/>
</dbReference>
<protein>
    <submittedName>
        <fullName evidence="2">COG2078: Uncharacterized ACR</fullName>
    </submittedName>
</protein>
<dbReference type="NCBIfam" id="TIGR00296">
    <property type="entry name" value="TIGR00296 family protein"/>
    <property type="match status" value="1"/>
</dbReference>
<dbReference type="Pfam" id="PF01871">
    <property type="entry name" value="AMMECR1"/>
    <property type="match status" value="1"/>
</dbReference>
<evidence type="ECO:0000259" key="1">
    <source>
        <dbReference type="PROSITE" id="PS51112"/>
    </source>
</evidence>
<dbReference type="Gene3D" id="3.30.700.20">
    <property type="entry name" value="Hypothetical protein ph0010, domain 1"/>
    <property type="match status" value="1"/>
</dbReference>
<organism evidence="2">
    <name type="scientific">hydrothermal vent metagenome</name>
    <dbReference type="NCBI Taxonomy" id="652676"/>
    <lineage>
        <taxon>unclassified sequences</taxon>
        <taxon>metagenomes</taxon>
        <taxon>ecological metagenomes</taxon>
    </lineage>
</organism>